<proteinExistence type="predicted"/>
<dbReference type="RefSeq" id="WP_021985702.1">
    <property type="nucleotide sequence ID" value="NZ_CP060632.1"/>
</dbReference>
<organism evidence="2 3">
    <name type="scientific">Wujia chipingensis</name>
    <dbReference type="NCBI Taxonomy" id="2763670"/>
    <lineage>
        <taxon>Bacteria</taxon>
        <taxon>Bacillati</taxon>
        <taxon>Bacillota</taxon>
        <taxon>Clostridia</taxon>
        <taxon>Lachnospirales</taxon>
        <taxon>Lachnospiraceae</taxon>
        <taxon>Wujia</taxon>
    </lineage>
</organism>
<accession>A0A7G9FP13</accession>
<name>A0A7G9FP13_9FIRM</name>
<keyword evidence="1" id="KW-0472">Membrane</keyword>
<dbReference type="Proteomes" id="UP000515819">
    <property type="component" value="Chromosome"/>
</dbReference>
<evidence type="ECO:0008006" key="4">
    <source>
        <dbReference type="Google" id="ProtNLM"/>
    </source>
</evidence>
<gene>
    <name evidence="2" type="ORF">H9Q76_03115</name>
</gene>
<feature type="transmembrane region" description="Helical" evidence="1">
    <location>
        <begin position="6"/>
        <end position="24"/>
    </location>
</feature>
<keyword evidence="1" id="KW-1133">Transmembrane helix</keyword>
<keyword evidence="3" id="KW-1185">Reference proteome</keyword>
<dbReference type="KEGG" id="wcp:H9Q76_03115"/>
<keyword evidence="1" id="KW-0812">Transmembrane</keyword>
<evidence type="ECO:0000313" key="2">
    <source>
        <dbReference type="EMBL" id="QNM00295.1"/>
    </source>
</evidence>
<dbReference type="EMBL" id="CP060632">
    <property type="protein sequence ID" value="QNM00295.1"/>
    <property type="molecule type" value="Genomic_DNA"/>
</dbReference>
<dbReference type="AlphaFoldDB" id="A0A7G9FP13"/>
<reference evidence="2 3" key="1">
    <citation type="submission" date="2020-08" db="EMBL/GenBank/DDBJ databases">
        <authorList>
            <person name="Liu C."/>
            <person name="Sun Q."/>
        </authorList>
    </citation>
    <scope>NUCLEOTIDE SEQUENCE [LARGE SCALE GENOMIC DNA]</scope>
    <source>
        <strain evidence="2 3">NSJ-4</strain>
    </source>
</reference>
<evidence type="ECO:0000256" key="1">
    <source>
        <dbReference type="SAM" id="Phobius"/>
    </source>
</evidence>
<sequence>MKNQITVFLIMFGLLLWVIQVVNLNRGKENNVMYVEQGQEFYYGGLAIQADEFLLLDSDEYGTYFGMENDVADSEKAVCVRLMVRNDSDEAISWDDIFSVIGEGFVCRGWGSAYNPYMGAKLNKFYGEQLDTGKKQDIWIATTMSRACFREKTWENLSDMEFEYVVSLYPDAVRIRLKTGGIMEERAYETSD</sequence>
<protein>
    <recommendedName>
        <fullName evidence="4">DUF4352 domain-containing protein</fullName>
    </recommendedName>
</protein>
<evidence type="ECO:0000313" key="3">
    <source>
        <dbReference type="Proteomes" id="UP000515819"/>
    </source>
</evidence>